<dbReference type="PANTHER" id="PTHR22683">
    <property type="entry name" value="SPORULATION PROTEIN RELATED"/>
    <property type="match status" value="1"/>
</dbReference>
<keyword evidence="1 3" id="KW-0547">Nucleotide-binding</keyword>
<sequence>MRASSRPQGAEWRALLWLARHPLFVLVPAALVWAMTACGPAAVALAAGSLALGLLVWSRVHPATFDRLAAPTLRAQRRRWTAYAGRRWAATLADCDLVRENRRTGRAAVPRVLRVRSASPSIDTLYVRMVRGQDLRTWTERADALAEALIAHRVAITRIRPAVLAIVVERELPFDHVIPAPEIPSDPADVDLGALDVGDNEHGQPFTIRVRGTHGLVAGASGAGKSSLIWSPLRAMGPLIRDRLVRASMIDLKGGAETQRGARLFSRYATTAAEALRLLAEVRDEMKRRQDHMREHGLRTLDVCAESPLELVQIDEMAMLTAYGDRADVREALRLLAEILTQGRACGISVWGYVQEPSKDVVDVRELFPTRICLGVTAASHVDMVLGDGARERGALADEIPGDPRHAGIGFVIDTGSRLPVRFRAAYVDDREIDELVERCAIHPPPAQVLPLHPERDADEGAA</sequence>
<dbReference type="Gene3D" id="3.40.50.300">
    <property type="entry name" value="P-loop containing nucleotide triphosphate hydrolases"/>
    <property type="match status" value="1"/>
</dbReference>
<dbReference type="RefSeq" id="WP_169384318.1">
    <property type="nucleotide sequence ID" value="NZ_JAAXLA010000066.1"/>
</dbReference>
<proteinExistence type="predicted"/>
<evidence type="ECO:0000313" key="6">
    <source>
        <dbReference type="Proteomes" id="UP000820669"/>
    </source>
</evidence>
<dbReference type="InterPro" id="IPR027417">
    <property type="entry name" value="P-loop_NTPase"/>
</dbReference>
<keyword evidence="5" id="KW-0131">Cell cycle</keyword>
<dbReference type="PROSITE" id="PS50901">
    <property type="entry name" value="FTSK"/>
    <property type="match status" value="1"/>
</dbReference>
<evidence type="ECO:0000313" key="5">
    <source>
        <dbReference type="EMBL" id="NMI00856.1"/>
    </source>
</evidence>
<comment type="caution">
    <text evidence="5">The sequence shown here is derived from an EMBL/GenBank/DDBJ whole genome shotgun (WGS) entry which is preliminary data.</text>
</comment>
<evidence type="ECO:0000256" key="2">
    <source>
        <dbReference type="ARBA" id="ARBA00022840"/>
    </source>
</evidence>
<feature type="domain" description="FtsK" evidence="4">
    <location>
        <begin position="203"/>
        <end position="383"/>
    </location>
</feature>
<dbReference type="SUPFAM" id="SSF52540">
    <property type="entry name" value="P-loop containing nucleoside triphosphate hydrolases"/>
    <property type="match status" value="1"/>
</dbReference>
<dbReference type="GO" id="GO:0051301">
    <property type="term" value="P:cell division"/>
    <property type="evidence" value="ECO:0007669"/>
    <property type="project" value="UniProtKB-KW"/>
</dbReference>
<evidence type="ECO:0000256" key="3">
    <source>
        <dbReference type="PROSITE-ProRule" id="PRU00289"/>
    </source>
</evidence>
<keyword evidence="6" id="KW-1185">Reference proteome</keyword>
<evidence type="ECO:0000259" key="4">
    <source>
        <dbReference type="PROSITE" id="PS50901"/>
    </source>
</evidence>
<accession>A0ABX1SH15</accession>
<evidence type="ECO:0000256" key="1">
    <source>
        <dbReference type="ARBA" id="ARBA00022741"/>
    </source>
</evidence>
<protein>
    <submittedName>
        <fullName evidence="5">Cell division protein FtsK</fullName>
    </submittedName>
</protein>
<feature type="binding site" evidence="3">
    <location>
        <begin position="219"/>
        <end position="226"/>
    </location>
    <ligand>
        <name>ATP</name>
        <dbReference type="ChEBI" id="CHEBI:30616"/>
    </ligand>
</feature>
<dbReference type="EMBL" id="JAAXLA010000066">
    <property type="protein sequence ID" value="NMI00856.1"/>
    <property type="molecule type" value="Genomic_DNA"/>
</dbReference>
<dbReference type="PANTHER" id="PTHR22683:SF41">
    <property type="entry name" value="DNA TRANSLOCASE FTSK"/>
    <property type="match status" value="1"/>
</dbReference>
<dbReference type="Proteomes" id="UP000820669">
    <property type="component" value="Unassembled WGS sequence"/>
</dbReference>
<dbReference type="InterPro" id="IPR002543">
    <property type="entry name" value="FtsK_dom"/>
</dbReference>
<dbReference type="Pfam" id="PF01580">
    <property type="entry name" value="FtsK_SpoIIIE"/>
    <property type="match status" value="1"/>
</dbReference>
<gene>
    <name evidence="5" type="ORF">HF526_26650</name>
</gene>
<keyword evidence="2 3" id="KW-0067">ATP-binding</keyword>
<keyword evidence="5" id="KW-0132">Cell division</keyword>
<name>A0ABX1SH15_9PSEU</name>
<organism evidence="5 6">
    <name type="scientific">Pseudonocardia acidicola</name>
    <dbReference type="NCBI Taxonomy" id="2724939"/>
    <lineage>
        <taxon>Bacteria</taxon>
        <taxon>Bacillati</taxon>
        <taxon>Actinomycetota</taxon>
        <taxon>Actinomycetes</taxon>
        <taxon>Pseudonocardiales</taxon>
        <taxon>Pseudonocardiaceae</taxon>
        <taxon>Pseudonocardia</taxon>
    </lineage>
</organism>
<dbReference type="InterPro" id="IPR050206">
    <property type="entry name" value="FtsK/SpoIIIE/SftA"/>
</dbReference>
<reference evidence="5 6" key="1">
    <citation type="submission" date="2020-04" db="EMBL/GenBank/DDBJ databases">
        <authorList>
            <person name="Klaysubun C."/>
            <person name="Duangmal K."/>
            <person name="Lipun K."/>
        </authorList>
    </citation>
    <scope>NUCLEOTIDE SEQUENCE [LARGE SCALE GENOMIC DNA]</scope>
    <source>
        <strain evidence="5 6">K10HN5</strain>
    </source>
</reference>